<protein>
    <recommendedName>
        <fullName evidence="3">Peptidyl-prolyl cis-trans isomerase</fullName>
        <shortName evidence="3">PPIase</shortName>
        <ecNumber evidence="3">5.2.1.8</ecNumber>
    </recommendedName>
</protein>
<proteinExistence type="inferred from homology"/>
<feature type="domain" description="PPIase cyclophilin-type" evidence="4">
    <location>
        <begin position="77"/>
        <end position="227"/>
    </location>
</feature>
<evidence type="ECO:0000313" key="6">
    <source>
        <dbReference type="Proteomes" id="UP000295714"/>
    </source>
</evidence>
<evidence type="ECO:0000256" key="1">
    <source>
        <dbReference type="ARBA" id="ARBA00023110"/>
    </source>
</evidence>
<dbReference type="PANTHER" id="PTHR45625:SF4">
    <property type="entry name" value="PEPTIDYLPROLYL ISOMERASE DOMAIN AND WD REPEAT-CONTAINING PROTEIN 1"/>
    <property type="match status" value="1"/>
</dbReference>
<dbReference type="Pfam" id="PF00160">
    <property type="entry name" value="Pro_isomerase"/>
    <property type="match status" value="1"/>
</dbReference>
<dbReference type="CDD" id="cd00317">
    <property type="entry name" value="cyclophilin"/>
    <property type="match status" value="1"/>
</dbReference>
<keyword evidence="1 3" id="KW-0697">Rotamase</keyword>
<dbReference type="PROSITE" id="PS50072">
    <property type="entry name" value="CSA_PPIASE_2"/>
    <property type="match status" value="1"/>
</dbReference>
<evidence type="ECO:0000313" key="5">
    <source>
        <dbReference type="EMBL" id="TCK66663.1"/>
    </source>
</evidence>
<dbReference type="GO" id="GO:0003755">
    <property type="term" value="F:peptidyl-prolyl cis-trans isomerase activity"/>
    <property type="evidence" value="ECO:0007669"/>
    <property type="project" value="UniProtKB-UniRule"/>
</dbReference>
<dbReference type="EMBL" id="SMGI01000003">
    <property type="protein sequence ID" value="TCK66663.1"/>
    <property type="molecule type" value="Genomic_DNA"/>
</dbReference>
<dbReference type="AlphaFoldDB" id="A0A4R1KQA7"/>
<evidence type="ECO:0000256" key="2">
    <source>
        <dbReference type="ARBA" id="ARBA00023235"/>
    </source>
</evidence>
<accession>A0A4R1KQA7</accession>
<dbReference type="OrthoDB" id="9807797at2"/>
<gene>
    <name evidence="5" type="ORF">DFQ05_1936</name>
</gene>
<dbReference type="Proteomes" id="UP000295714">
    <property type="component" value="Unassembled WGS sequence"/>
</dbReference>
<comment type="function">
    <text evidence="3">PPIases accelerate the folding of proteins. It catalyzes the cis-trans isomerization of proline imidic peptide bonds in oligopeptides.</text>
</comment>
<evidence type="ECO:0000256" key="3">
    <source>
        <dbReference type="RuleBase" id="RU363019"/>
    </source>
</evidence>
<dbReference type="PROSITE" id="PS51257">
    <property type="entry name" value="PROKAR_LIPOPROTEIN"/>
    <property type="match status" value="1"/>
</dbReference>
<comment type="similarity">
    <text evidence="3">Belongs to the cyclophilin-type PPIase family.</text>
</comment>
<comment type="caution">
    <text evidence="5">The sequence shown here is derived from an EMBL/GenBank/DDBJ whole genome shotgun (WGS) entry which is preliminary data.</text>
</comment>
<dbReference type="PANTHER" id="PTHR45625">
    <property type="entry name" value="PEPTIDYL-PROLYL CIS-TRANS ISOMERASE-RELATED"/>
    <property type="match status" value="1"/>
</dbReference>
<dbReference type="EC" id="5.2.1.8" evidence="3"/>
<evidence type="ECO:0000259" key="4">
    <source>
        <dbReference type="PROSITE" id="PS50072"/>
    </source>
</evidence>
<organism evidence="5 6">
    <name type="scientific">Winogradskyella wandonensis</name>
    <dbReference type="NCBI Taxonomy" id="1442586"/>
    <lineage>
        <taxon>Bacteria</taxon>
        <taxon>Pseudomonadati</taxon>
        <taxon>Bacteroidota</taxon>
        <taxon>Flavobacteriia</taxon>
        <taxon>Flavobacteriales</taxon>
        <taxon>Flavobacteriaceae</taxon>
        <taxon>Winogradskyella</taxon>
    </lineage>
</organism>
<dbReference type="InterPro" id="IPR029000">
    <property type="entry name" value="Cyclophilin-like_dom_sf"/>
</dbReference>
<keyword evidence="6" id="KW-1185">Reference proteome</keyword>
<dbReference type="SUPFAM" id="SSF50891">
    <property type="entry name" value="Cyclophilin-like"/>
    <property type="match status" value="1"/>
</dbReference>
<dbReference type="InterPro" id="IPR002130">
    <property type="entry name" value="Cyclophilin-type_PPIase_dom"/>
</dbReference>
<dbReference type="RefSeq" id="WP_132705187.1">
    <property type="nucleotide sequence ID" value="NZ_SMGI01000003.1"/>
</dbReference>
<dbReference type="InterPro" id="IPR044666">
    <property type="entry name" value="Cyclophilin_A-like"/>
</dbReference>
<keyword evidence="2 3" id="KW-0413">Isomerase</keyword>
<dbReference type="PRINTS" id="PR00153">
    <property type="entry name" value="CSAPPISMRASE"/>
</dbReference>
<name>A0A4R1KQA7_9FLAO</name>
<dbReference type="Gene3D" id="2.40.100.10">
    <property type="entry name" value="Cyclophilin-like"/>
    <property type="match status" value="1"/>
</dbReference>
<comment type="catalytic activity">
    <reaction evidence="3">
        <text>[protein]-peptidylproline (omega=180) = [protein]-peptidylproline (omega=0)</text>
        <dbReference type="Rhea" id="RHEA:16237"/>
        <dbReference type="Rhea" id="RHEA-COMP:10747"/>
        <dbReference type="Rhea" id="RHEA-COMP:10748"/>
        <dbReference type="ChEBI" id="CHEBI:83833"/>
        <dbReference type="ChEBI" id="CHEBI:83834"/>
        <dbReference type="EC" id="5.2.1.8"/>
    </reaction>
</comment>
<sequence length="229" mass="26442">MRVILFVLVCLVFSCEDKETSKQNTTVKQDKVEKKTEVKTEQKREYPKLTDDNALQFLSDFGDENKENKVRIVTDFGNIDILLYDKTKYHRANFIFLAKQNYFDYTQFYRVVPNFVIQGGSSDGMNIAKRRRKIGRYLLPPDTKRGYTHKRGAISMPSSEIENAYKLASPYQFFIVNRIGGAPFLDGDYTVFGEVIKGMDVVDKINAVETDDGEWPLKNVFIKTVEILD</sequence>
<reference evidence="5 6" key="1">
    <citation type="journal article" date="2015" name="Stand. Genomic Sci.">
        <title>Genomic Encyclopedia of Bacterial and Archaeal Type Strains, Phase III: the genomes of soil and plant-associated and newly described type strains.</title>
        <authorList>
            <person name="Whitman W.B."/>
            <person name="Woyke T."/>
            <person name="Klenk H.P."/>
            <person name="Zhou Y."/>
            <person name="Lilburn T.G."/>
            <person name="Beck B.J."/>
            <person name="De Vos P."/>
            <person name="Vandamme P."/>
            <person name="Eisen J.A."/>
            <person name="Garrity G."/>
            <person name="Hugenholtz P."/>
            <person name="Kyrpides N.C."/>
        </authorList>
    </citation>
    <scope>NUCLEOTIDE SEQUENCE [LARGE SCALE GENOMIC DNA]</scope>
    <source>
        <strain evidence="5 6">CECT 8445</strain>
    </source>
</reference>